<gene>
    <name evidence="1" type="ORF">S12H4_40273</name>
</gene>
<organism evidence="1">
    <name type="scientific">marine sediment metagenome</name>
    <dbReference type="NCBI Taxonomy" id="412755"/>
    <lineage>
        <taxon>unclassified sequences</taxon>
        <taxon>metagenomes</taxon>
        <taxon>ecological metagenomes</taxon>
    </lineage>
</organism>
<dbReference type="EMBL" id="BARW01024427">
    <property type="protein sequence ID" value="GAI91742.1"/>
    <property type="molecule type" value="Genomic_DNA"/>
</dbReference>
<evidence type="ECO:0000313" key="1">
    <source>
        <dbReference type="EMBL" id="GAI91742.1"/>
    </source>
</evidence>
<name>X1SFD9_9ZZZZ</name>
<protein>
    <submittedName>
        <fullName evidence="1">Uncharacterized protein</fullName>
    </submittedName>
</protein>
<feature type="non-terminal residue" evidence="1">
    <location>
        <position position="1"/>
    </location>
</feature>
<accession>X1SFD9</accession>
<dbReference type="AlphaFoldDB" id="X1SFD9"/>
<feature type="non-terminal residue" evidence="1">
    <location>
        <position position="263"/>
    </location>
</feature>
<reference evidence="1" key="1">
    <citation type="journal article" date="2014" name="Front. Microbiol.">
        <title>High frequency of phylogenetically diverse reductive dehalogenase-homologous genes in deep subseafloor sedimentary metagenomes.</title>
        <authorList>
            <person name="Kawai M."/>
            <person name="Futagami T."/>
            <person name="Toyoda A."/>
            <person name="Takaki Y."/>
            <person name="Nishi S."/>
            <person name="Hori S."/>
            <person name="Arai W."/>
            <person name="Tsubouchi T."/>
            <person name="Morono Y."/>
            <person name="Uchiyama I."/>
            <person name="Ito T."/>
            <person name="Fujiyama A."/>
            <person name="Inagaki F."/>
            <person name="Takami H."/>
        </authorList>
    </citation>
    <scope>NUCLEOTIDE SEQUENCE</scope>
    <source>
        <strain evidence="1">Expedition CK06-06</strain>
    </source>
</reference>
<comment type="caution">
    <text evidence="1">The sequence shown here is derived from an EMBL/GenBank/DDBJ whole genome shotgun (WGS) entry which is preliminary data.</text>
</comment>
<sequence length="263" mass="31271">YVRIFNKVYEAILNKKEILLKKSAEITYMMTKTLIAGGNIHDIILKLYKILNKSVFFLNNKLEIVEKIENSEESNINISDYKNVIFEHDSKLIMKINQNECYDDIKVKEINFGEDKVFKYVIIELRKNINNYLAIIEPNMISESEKLLDSTALCNVATAIKLQKLKELAIIETKEKLKYDFFDDLINEAYTSLDIMEKRAATLGLNFMFWNIIFIFDIDNFEQYYKENFHKGEHYFQEIKMKIKDNIIEQLERYRDNIGFFIP</sequence>
<proteinExistence type="predicted"/>